<feature type="region of interest" description="Disordered" evidence="1">
    <location>
        <begin position="78"/>
        <end position="98"/>
    </location>
</feature>
<dbReference type="InParanoid" id="A0A1U8BNP3"/>
<dbReference type="AlphaFoldDB" id="A0A1U8BNP3"/>
<evidence type="ECO:0000313" key="3">
    <source>
        <dbReference type="RefSeq" id="XP_010279065.1"/>
    </source>
</evidence>
<dbReference type="PANTHER" id="PTHR33240:SF8">
    <property type="entry name" value="OS03G0439900 PROTEIN"/>
    <property type="match status" value="1"/>
</dbReference>
<organism evidence="2 3">
    <name type="scientific">Nelumbo nucifera</name>
    <name type="common">Sacred lotus</name>
    <dbReference type="NCBI Taxonomy" id="4432"/>
    <lineage>
        <taxon>Eukaryota</taxon>
        <taxon>Viridiplantae</taxon>
        <taxon>Streptophyta</taxon>
        <taxon>Embryophyta</taxon>
        <taxon>Tracheophyta</taxon>
        <taxon>Spermatophyta</taxon>
        <taxon>Magnoliopsida</taxon>
        <taxon>Proteales</taxon>
        <taxon>Nelumbonaceae</taxon>
        <taxon>Nelumbo</taxon>
    </lineage>
</organism>
<reference evidence="3" key="1">
    <citation type="submission" date="2025-08" db="UniProtKB">
        <authorList>
            <consortium name="RefSeq"/>
        </authorList>
    </citation>
    <scope>IDENTIFICATION</scope>
</reference>
<dbReference type="Proteomes" id="UP000189703">
    <property type="component" value="Unplaced"/>
</dbReference>
<sequence>MGAVGDPVPDVVHSEPKTLENFGQPHANEDTGKQRNHNNYCEFHRDHSHDTDNCIDLDNHIEDLIKHGYLGGFVDKSEKPAQEESRIENVRPPPRAPPASVIHVISGGIVARGESSLGRKKYTHLCEIDNQGQKKRQDDPVTFTDDDLQGVQTPHNDALVITTKVANFEVWRILVDTGSCVDVLFEEAFEKLGIDKDHLTPVNTPLMGFSGESLMLTRRITLPLLIGDGDITATTMVDFFIVCCSSSYNAILDRPTLNSL</sequence>
<name>A0A1U8BNP3_NELNU</name>
<keyword evidence="2" id="KW-1185">Reference proteome</keyword>
<dbReference type="PANTHER" id="PTHR33240">
    <property type="entry name" value="OS08G0508500 PROTEIN"/>
    <property type="match status" value="1"/>
</dbReference>
<dbReference type="InterPro" id="IPR021109">
    <property type="entry name" value="Peptidase_aspartic_dom_sf"/>
</dbReference>
<proteinExistence type="predicted"/>
<dbReference type="CDD" id="cd00303">
    <property type="entry name" value="retropepsin_like"/>
    <property type="match status" value="1"/>
</dbReference>
<gene>
    <name evidence="3" type="primary">LOC104613068</name>
</gene>
<dbReference type="RefSeq" id="XP_010279065.1">
    <property type="nucleotide sequence ID" value="XM_010280763.1"/>
</dbReference>
<feature type="region of interest" description="Disordered" evidence="1">
    <location>
        <begin position="1"/>
        <end position="39"/>
    </location>
</feature>
<dbReference type="OrthoDB" id="1752268at2759"/>
<dbReference type="Gene3D" id="2.40.70.10">
    <property type="entry name" value="Acid Proteases"/>
    <property type="match status" value="1"/>
</dbReference>
<evidence type="ECO:0000256" key="1">
    <source>
        <dbReference type="SAM" id="MobiDB-lite"/>
    </source>
</evidence>
<dbReference type="eggNOG" id="KOG0017">
    <property type="taxonomic scope" value="Eukaryota"/>
</dbReference>
<protein>
    <submittedName>
        <fullName evidence="3">Uncharacterized protein LOC104613068</fullName>
    </submittedName>
</protein>
<evidence type="ECO:0000313" key="2">
    <source>
        <dbReference type="Proteomes" id="UP000189703"/>
    </source>
</evidence>
<dbReference type="KEGG" id="nnu:104613068"/>
<accession>A0A1U8BNP3</accession>
<dbReference type="GeneID" id="104613068"/>
<dbReference type="OMA" id="IPSAYNI"/>
<feature type="compositionally biased region" description="Basic and acidic residues" evidence="1">
    <location>
        <begin position="78"/>
        <end position="89"/>
    </location>
</feature>